<dbReference type="Proteomes" id="UP000271031">
    <property type="component" value="Unassembled WGS sequence"/>
</dbReference>
<proteinExistence type="predicted"/>
<keyword evidence="1" id="KW-0472">Membrane</keyword>
<feature type="domain" description="NodB homology" evidence="2">
    <location>
        <begin position="233"/>
        <end position="408"/>
    </location>
</feature>
<dbReference type="InterPro" id="IPR002509">
    <property type="entry name" value="NODB_dom"/>
</dbReference>
<dbReference type="PANTHER" id="PTHR10587:SF125">
    <property type="entry name" value="POLYSACCHARIDE DEACETYLASE YHEN-RELATED"/>
    <property type="match status" value="1"/>
</dbReference>
<dbReference type="PANTHER" id="PTHR10587">
    <property type="entry name" value="GLYCOSYL TRANSFERASE-RELATED"/>
    <property type="match status" value="1"/>
</dbReference>
<dbReference type="OrthoDB" id="2649545at2"/>
<keyword evidence="1" id="KW-0812">Transmembrane</keyword>
<evidence type="ECO:0000313" key="3">
    <source>
        <dbReference type="EMBL" id="RNB83400.1"/>
    </source>
</evidence>
<dbReference type="Gene3D" id="3.20.20.370">
    <property type="entry name" value="Glycoside hydrolase/deacetylase"/>
    <property type="match status" value="1"/>
</dbReference>
<organism evidence="3 4">
    <name type="scientific">Brevibacillus fluminis</name>
    <dbReference type="NCBI Taxonomy" id="511487"/>
    <lineage>
        <taxon>Bacteria</taxon>
        <taxon>Bacillati</taxon>
        <taxon>Bacillota</taxon>
        <taxon>Bacilli</taxon>
        <taxon>Bacillales</taxon>
        <taxon>Paenibacillaceae</taxon>
        <taxon>Brevibacillus</taxon>
    </lineage>
</organism>
<dbReference type="Pfam" id="PF01522">
    <property type="entry name" value="Polysacc_deac_1"/>
    <property type="match status" value="1"/>
</dbReference>
<keyword evidence="1" id="KW-1133">Transmembrane helix</keyword>
<name>A0A3M8D5T1_9BACL</name>
<evidence type="ECO:0000313" key="4">
    <source>
        <dbReference type="Proteomes" id="UP000271031"/>
    </source>
</evidence>
<keyword evidence="4" id="KW-1185">Reference proteome</keyword>
<feature type="transmembrane region" description="Helical" evidence="1">
    <location>
        <begin position="152"/>
        <end position="170"/>
    </location>
</feature>
<dbReference type="PROSITE" id="PS51677">
    <property type="entry name" value="NODB"/>
    <property type="match status" value="1"/>
</dbReference>
<dbReference type="GO" id="GO:0005975">
    <property type="term" value="P:carbohydrate metabolic process"/>
    <property type="evidence" value="ECO:0007669"/>
    <property type="project" value="InterPro"/>
</dbReference>
<comment type="caution">
    <text evidence="3">The sequence shown here is derived from an EMBL/GenBank/DDBJ whole genome shotgun (WGS) entry which is preliminary data.</text>
</comment>
<dbReference type="CDD" id="cd10917">
    <property type="entry name" value="CE4_NodB_like_6s_7s"/>
    <property type="match status" value="1"/>
</dbReference>
<sequence length="411" mass="46982">MSVYHGKVLELVAIENINEKSYLRIKLSSEQEIELFWEVDSDTAGNLMTIFQFDRNHKYRLSLHTTLDTIKKQYKSLLTRTYLDKSDRIYFTCSVNYKNALDSIKNTQSFNHLHKFPFLSSNPSGIDGTKSDQTNNPDGVVIPKGFKLPFKWVSLTAMISVIVTILFGYSNHSYSNKTTINTTTIAHAEAVTVEDKKTQVVSPDTTLVKDDTTQTGLPYIELDDFITYSIPKGYVSLTFDDGPSKYTEKIVNILKNYKVGGTFFFVGNNVKKHPDYVQYVQSNGYSIGSHSMNHLKMSSLSYEQQEDEFIQSTKAIENITNEKVVLFRPPYGALNQQIKDIIHDNQDKIVLWNRDTIDWKTRDADKIFTYVRNTEASGSVILLHESQAVIDALPRIIEYLQDQNLKIVSLQ</sequence>
<gene>
    <name evidence="3" type="ORF">EDM56_22310</name>
</gene>
<protein>
    <submittedName>
        <fullName evidence="3">Polysaccharide deacetylase family protein</fullName>
    </submittedName>
</protein>
<dbReference type="InterPro" id="IPR050248">
    <property type="entry name" value="Polysacc_deacetylase_ArnD"/>
</dbReference>
<dbReference type="EMBL" id="RHHQ01000018">
    <property type="protein sequence ID" value="RNB83400.1"/>
    <property type="molecule type" value="Genomic_DNA"/>
</dbReference>
<dbReference type="RefSeq" id="WP_122920132.1">
    <property type="nucleotide sequence ID" value="NZ_RHHQ01000018.1"/>
</dbReference>
<evidence type="ECO:0000256" key="1">
    <source>
        <dbReference type="SAM" id="Phobius"/>
    </source>
</evidence>
<dbReference type="AlphaFoldDB" id="A0A3M8D5T1"/>
<dbReference type="InterPro" id="IPR011330">
    <property type="entry name" value="Glyco_hydro/deAcase_b/a-brl"/>
</dbReference>
<evidence type="ECO:0000259" key="2">
    <source>
        <dbReference type="PROSITE" id="PS51677"/>
    </source>
</evidence>
<dbReference type="SUPFAM" id="SSF88713">
    <property type="entry name" value="Glycoside hydrolase/deacetylase"/>
    <property type="match status" value="1"/>
</dbReference>
<accession>A0A3M8D5T1</accession>
<dbReference type="GO" id="GO:0016810">
    <property type="term" value="F:hydrolase activity, acting on carbon-nitrogen (but not peptide) bonds"/>
    <property type="evidence" value="ECO:0007669"/>
    <property type="project" value="InterPro"/>
</dbReference>
<reference evidence="3 4" key="1">
    <citation type="submission" date="2018-10" db="EMBL/GenBank/DDBJ databases">
        <title>Phylogenomics of Brevibacillus.</title>
        <authorList>
            <person name="Dunlap C."/>
        </authorList>
    </citation>
    <scope>NUCLEOTIDE SEQUENCE [LARGE SCALE GENOMIC DNA]</scope>
    <source>
        <strain evidence="3 4">JCM 15716</strain>
    </source>
</reference>